<evidence type="ECO:0000256" key="2">
    <source>
        <dbReference type="ARBA" id="ARBA00022801"/>
    </source>
</evidence>
<evidence type="ECO:0000313" key="5">
    <source>
        <dbReference type="Proteomes" id="UP001333996"/>
    </source>
</evidence>
<dbReference type="PANTHER" id="PTHR30023:SF0">
    <property type="entry name" value="PENICILLIN-SENSITIVE CARBOXYPEPTIDASE A"/>
    <property type="match status" value="1"/>
</dbReference>
<evidence type="ECO:0000256" key="1">
    <source>
        <dbReference type="ARBA" id="ARBA00006096"/>
    </source>
</evidence>
<dbReference type="GO" id="GO:0009002">
    <property type="term" value="F:serine-type D-Ala-D-Ala carboxypeptidase activity"/>
    <property type="evidence" value="ECO:0007669"/>
    <property type="project" value="UniProtKB-EC"/>
</dbReference>
<keyword evidence="5" id="KW-1185">Reference proteome</keyword>
<comment type="caution">
    <text evidence="4">The sequence shown here is derived from an EMBL/GenBank/DDBJ whole genome shotgun (WGS) entry which is preliminary data.</text>
</comment>
<evidence type="ECO:0000313" key="4">
    <source>
        <dbReference type="EMBL" id="MED7822847.1"/>
    </source>
</evidence>
<dbReference type="NCBIfam" id="TIGR00666">
    <property type="entry name" value="PBP4"/>
    <property type="match status" value="1"/>
</dbReference>
<dbReference type="PANTHER" id="PTHR30023">
    <property type="entry name" value="D-ALANYL-D-ALANINE CARBOXYPEPTIDASE"/>
    <property type="match status" value="1"/>
</dbReference>
<keyword evidence="2 4" id="KW-0378">Hydrolase</keyword>
<reference evidence="4" key="1">
    <citation type="submission" date="2024-01" db="EMBL/GenBank/DDBJ databases">
        <title>First draft genome sequence data of TA4-1, the type strain of Gram-positive actinobacterium Streptomyces chiangmaiensis.</title>
        <authorList>
            <person name="Yasawong M."/>
            <person name="Nantapong N."/>
        </authorList>
    </citation>
    <scope>NUCLEOTIDE SEQUENCE</scope>
    <source>
        <strain evidence="4">TA4-1</strain>
    </source>
</reference>
<organism evidence="4 5">
    <name type="scientific">Streptomyces chiangmaiensis</name>
    <dbReference type="NCBI Taxonomy" id="766497"/>
    <lineage>
        <taxon>Bacteria</taxon>
        <taxon>Bacillati</taxon>
        <taxon>Actinomycetota</taxon>
        <taxon>Actinomycetes</taxon>
        <taxon>Kitasatosporales</taxon>
        <taxon>Streptomycetaceae</taxon>
        <taxon>Streptomyces</taxon>
    </lineage>
</organism>
<keyword evidence="4" id="KW-0121">Carboxypeptidase</keyword>
<feature type="region of interest" description="Disordered" evidence="3">
    <location>
        <begin position="302"/>
        <end position="323"/>
    </location>
</feature>
<dbReference type="Pfam" id="PF02113">
    <property type="entry name" value="Peptidase_S13"/>
    <property type="match status" value="2"/>
</dbReference>
<sequence>MVVPELRAWRAAKPRLAWVARAVKPRLARVAVAVKPRARRITEAARPRVTQLTGVVTPRAGGLTTPQVTALAATVGLALAVGTATAAGPWDSSGQRTAERDRAAAWGREGGTDHGRRPGDAPEAPAAAPSAAPVLAGLGVATIESAPLGQPLGVVLDELLGNGSLGPRRTAAVVDVATGKRVYDKNAGEALTPASTTKIATAVAVLSAAGTDHRLTTRTVLEPGTDKVVLVGGGDPTLTARKKDEGWASLRTLADGTAAALKKRHMTSVHLAYDASLFTGAALHPIGANPNLAPVTALMADEGRTDGSTSGPAPRSTDPASDAARSFGDLLHERGIRISAPGASAAKATSRAQTLASVQSPPLSAVVERMLTNSDNDIAEALARQTALATGGQPSFAGGAAAIADRLRKLGLPVGSAQFHDGSGLDREDKLTADLLTVLLASAGSPAHPELRPVLTGLPIAGFTGTLSDRYEDASERSGVGVVRAKTGSLTGVNTLAGTVVDADGRLLAFAFLTDGSMDQSSARAALDRTAAALAGCGCR</sequence>
<dbReference type="Gene3D" id="3.40.710.10">
    <property type="entry name" value="DD-peptidase/beta-lactamase superfamily"/>
    <property type="match status" value="2"/>
</dbReference>
<keyword evidence="4" id="KW-0645">Protease</keyword>
<evidence type="ECO:0000256" key="3">
    <source>
        <dbReference type="SAM" id="MobiDB-lite"/>
    </source>
</evidence>
<feature type="region of interest" description="Disordered" evidence="3">
    <location>
        <begin position="86"/>
        <end position="128"/>
    </location>
</feature>
<dbReference type="EMBL" id="JAYWVC010000031">
    <property type="protein sequence ID" value="MED7822847.1"/>
    <property type="molecule type" value="Genomic_DNA"/>
</dbReference>
<dbReference type="RefSeq" id="WP_329507281.1">
    <property type="nucleotide sequence ID" value="NZ_BAAAYZ010000298.1"/>
</dbReference>
<gene>
    <name evidence="4" type="primary">dacB</name>
    <name evidence="4" type="ORF">VXC91_12855</name>
</gene>
<name>A0ABU7FGV8_9ACTN</name>
<accession>A0ABU7FGV8</accession>
<protein>
    <submittedName>
        <fullName evidence="4">D-alanyl-D-alanine carboxypeptidase/D-alanyl-D-alanine-endopeptidase</fullName>
        <ecNumber evidence="4">3.4.16.4</ecNumber>
    </submittedName>
</protein>
<dbReference type="EC" id="3.4.16.4" evidence="4"/>
<dbReference type="SUPFAM" id="SSF56601">
    <property type="entry name" value="beta-lactamase/transpeptidase-like"/>
    <property type="match status" value="1"/>
</dbReference>
<dbReference type="Proteomes" id="UP001333996">
    <property type="component" value="Unassembled WGS sequence"/>
</dbReference>
<dbReference type="InterPro" id="IPR012338">
    <property type="entry name" value="Beta-lactam/transpept-like"/>
</dbReference>
<dbReference type="PRINTS" id="PR00922">
    <property type="entry name" value="DADACBPTASE3"/>
</dbReference>
<feature type="compositionally biased region" description="Basic and acidic residues" evidence="3">
    <location>
        <begin position="110"/>
        <end position="120"/>
    </location>
</feature>
<dbReference type="InterPro" id="IPR000667">
    <property type="entry name" value="Peptidase_S13"/>
</dbReference>
<comment type="similarity">
    <text evidence="1">Belongs to the peptidase S13 family.</text>
</comment>
<proteinExistence type="inferred from homology"/>